<dbReference type="AlphaFoldDB" id="A0A8T1R9D9"/>
<gene>
    <name evidence="3" type="ORF">CIPAW_03G261900</name>
</gene>
<organism evidence="3 4">
    <name type="scientific">Carya illinoinensis</name>
    <name type="common">Pecan</name>
    <dbReference type="NCBI Taxonomy" id="32201"/>
    <lineage>
        <taxon>Eukaryota</taxon>
        <taxon>Viridiplantae</taxon>
        <taxon>Streptophyta</taxon>
        <taxon>Embryophyta</taxon>
        <taxon>Tracheophyta</taxon>
        <taxon>Spermatophyta</taxon>
        <taxon>Magnoliopsida</taxon>
        <taxon>eudicotyledons</taxon>
        <taxon>Gunneridae</taxon>
        <taxon>Pentapetalae</taxon>
        <taxon>rosids</taxon>
        <taxon>fabids</taxon>
        <taxon>Fagales</taxon>
        <taxon>Juglandaceae</taxon>
        <taxon>Carya</taxon>
    </lineage>
</organism>
<evidence type="ECO:0000313" key="4">
    <source>
        <dbReference type="Proteomes" id="UP000811609"/>
    </source>
</evidence>
<keyword evidence="2" id="KW-0732">Signal</keyword>
<evidence type="ECO:0000256" key="2">
    <source>
        <dbReference type="SAM" id="SignalP"/>
    </source>
</evidence>
<proteinExistence type="predicted"/>
<feature type="chain" id="PRO_5035764881" evidence="2">
    <location>
        <begin position="26"/>
        <end position="141"/>
    </location>
</feature>
<keyword evidence="4" id="KW-1185">Reference proteome</keyword>
<evidence type="ECO:0000313" key="3">
    <source>
        <dbReference type="EMBL" id="KAG6662702.1"/>
    </source>
</evidence>
<dbReference type="EMBL" id="CM031811">
    <property type="protein sequence ID" value="KAG6662702.1"/>
    <property type="molecule type" value="Genomic_DNA"/>
</dbReference>
<dbReference type="Proteomes" id="UP000811609">
    <property type="component" value="Chromosome 3"/>
</dbReference>
<evidence type="ECO:0000256" key="1">
    <source>
        <dbReference type="SAM" id="MobiDB-lite"/>
    </source>
</evidence>
<comment type="caution">
    <text evidence="3">The sequence shown here is derived from an EMBL/GenBank/DDBJ whole genome shotgun (WGS) entry which is preliminary data.</text>
</comment>
<sequence length="141" mass="14674">MFLVLLKMMVLLLTTLDSSVPPVMAANQVNHKVHISGSTISGRKLIFAAGAQNAAPLLQSSMEKGYVPPSAPDRRIPFGSETNGSEHAIASDTSVNSLKTAPNGVPPTSPTLAPASTNNQRIKRDVPAGKVVASTPSTAYP</sequence>
<accession>A0A8T1R9D9</accession>
<name>A0A8T1R9D9_CARIL</name>
<protein>
    <submittedName>
        <fullName evidence="3">Uncharacterized protein</fullName>
    </submittedName>
</protein>
<feature type="signal peptide" evidence="2">
    <location>
        <begin position="1"/>
        <end position="25"/>
    </location>
</feature>
<feature type="region of interest" description="Disordered" evidence="1">
    <location>
        <begin position="64"/>
        <end position="141"/>
    </location>
</feature>
<feature type="compositionally biased region" description="Polar residues" evidence="1">
    <location>
        <begin position="80"/>
        <end position="100"/>
    </location>
</feature>
<reference evidence="3" key="1">
    <citation type="submission" date="2020-12" db="EMBL/GenBank/DDBJ databases">
        <title>WGS assembly of Carya illinoinensis cv. Pawnee.</title>
        <authorList>
            <person name="Platts A."/>
            <person name="Shu S."/>
            <person name="Wright S."/>
            <person name="Barry K."/>
            <person name="Edger P."/>
            <person name="Pires J.C."/>
            <person name="Schmutz J."/>
        </authorList>
    </citation>
    <scope>NUCLEOTIDE SEQUENCE</scope>
    <source>
        <tissue evidence="3">Leaf</tissue>
    </source>
</reference>